<evidence type="ECO:0000313" key="2">
    <source>
        <dbReference type="Proteomes" id="UP000298781"/>
    </source>
</evidence>
<name>A0A4D7BB06_9HYPH</name>
<dbReference type="KEGG" id="pstg:E8M01_14375"/>
<evidence type="ECO:0000313" key="1">
    <source>
        <dbReference type="EMBL" id="QCI65292.1"/>
    </source>
</evidence>
<dbReference type="InterPro" id="IPR038573">
    <property type="entry name" value="BrnT_sf"/>
</dbReference>
<dbReference type="Pfam" id="PF04365">
    <property type="entry name" value="BrnT_toxin"/>
    <property type="match status" value="1"/>
</dbReference>
<organism evidence="1 2">
    <name type="scientific">Phreatobacter stygius</name>
    <dbReference type="NCBI Taxonomy" id="1940610"/>
    <lineage>
        <taxon>Bacteria</taxon>
        <taxon>Pseudomonadati</taxon>
        <taxon>Pseudomonadota</taxon>
        <taxon>Alphaproteobacteria</taxon>
        <taxon>Hyphomicrobiales</taxon>
        <taxon>Phreatobacteraceae</taxon>
        <taxon>Phreatobacter</taxon>
    </lineage>
</organism>
<dbReference type="EMBL" id="CP039690">
    <property type="protein sequence ID" value="QCI65292.1"/>
    <property type="molecule type" value="Genomic_DNA"/>
</dbReference>
<evidence type="ECO:0008006" key="3">
    <source>
        <dbReference type="Google" id="ProtNLM"/>
    </source>
</evidence>
<protein>
    <recommendedName>
        <fullName evidence="3">BrnT family toxin</fullName>
    </recommendedName>
</protein>
<reference evidence="1 2" key="1">
    <citation type="submission" date="2019-04" db="EMBL/GenBank/DDBJ databases">
        <title>Phreatobacter aquaticus sp. nov.</title>
        <authorList>
            <person name="Choi A."/>
        </authorList>
    </citation>
    <scope>NUCLEOTIDE SEQUENCE [LARGE SCALE GENOMIC DNA]</scope>
    <source>
        <strain evidence="1 2">KCTC 52518</strain>
    </source>
</reference>
<dbReference type="AlphaFoldDB" id="A0A4D7BB06"/>
<dbReference type="OrthoDB" id="839663at2"/>
<sequence>MVKITWDEPKRLANLAKHGMDFRVLDGDFFLRSAIVPAKAGRSMAIGRLDDGTIVVVFSRLGTEGISVISMRPASASERRFLYDEG</sequence>
<proteinExistence type="predicted"/>
<keyword evidence="2" id="KW-1185">Reference proteome</keyword>
<accession>A0A4D7BB06</accession>
<gene>
    <name evidence="1" type="ORF">E8M01_14375</name>
</gene>
<dbReference type="Gene3D" id="3.10.450.530">
    <property type="entry name" value="Ribonuclease toxin, BrnT, of type II toxin-antitoxin system"/>
    <property type="match status" value="1"/>
</dbReference>
<dbReference type="InterPro" id="IPR007460">
    <property type="entry name" value="BrnT_toxin"/>
</dbReference>
<dbReference type="Proteomes" id="UP000298781">
    <property type="component" value="Chromosome"/>
</dbReference>